<evidence type="ECO:0000256" key="3">
    <source>
        <dbReference type="ARBA" id="ARBA00023082"/>
    </source>
</evidence>
<dbReference type="OrthoDB" id="9795666at2"/>
<comment type="similarity">
    <text evidence="1">Belongs to the sigma-70 factor family. ECF subfamily.</text>
</comment>
<keyword evidence="4" id="KW-0238">DNA-binding</keyword>
<evidence type="ECO:0000256" key="1">
    <source>
        <dbReference type="ARBA" id="ARBA00010641"/>
    </source>
</evidence>
<dbReference type="Proteomes" id="UP000054709">
    <property type="component" value="Unassembled WGS sequence"/>
</dbReference>
<dbReference type="InterPro" id="IPR039425">
    <property type="entry name" value="RNA_pol_sigma-70-like"/>
</dbReference>
<keyword evidence="3" id="KW-0731">Sigma factor</keyword>
<evidence type="ECO:0008006" key="10">
    <source>
        <dbReference type="Google" id="ProtNLM"/>
    </source>
</evidence>
<dbReference type="Pfam" id="PF04542">
    <property type="entry name" value="Sigma70_r2"/>
    <property type="match status" value="1"/>
</dbReference>
<sequence length="163" mass="19161">MKPGQLHQILQPKMLEIQKYLIRLGAPAADAEDIVQDTVYKALLYIDSIDENKFSAWLYKVAINRYYDLCRRSKRIVIPIDNVDVPDMELPEDHLLLKEKREDIDRVLAELLPLHKQLIIMKYELELSYQEIAELLGITTDMVKSALFRARKQFQKKYRGEAE</sequence>
<keyword evidence="9" id="KW-1185">Reference proteome</keyword>
<dbReference type="InterPro" id="IPR014284">
    <property type="entry name" value="RNA_pol_sigma-70_dom"/>
</dbReference>
<keyword evidence="2" id="KW-0805">Transcription regulation</keyword>
<evidence type="ECO:0000256" key="4">
    <source>
        <dbReference type="ARBA" id="ARBA00023125"/>
    </source>
</evidence>
<evidence type="ECO:0000256" key="2">
    <source>
        <dbReference type="ARBA" id="ARBA00023015"/>
    </source>
</evidence>
<dbReference type="Gene3D" id="1.10.10.10">
    <property type="entry name" value="Winged helix-like DNA-binding domain superfamily/Winged helix DNA-binding domain"/>
    <property type="match status" value="1"/>
</dbReference>
<evidence type="ECO:0000256" key="5">
    <source>
        <dbReference type="ARBA" id="ARBA00023163"/>
    </source>
</evidence>
<dbReference type="SUPFAM" id="SSF88946">
    <property type="entry name" value="Sigma2 domain of RNA polymerase sigma factors"/>
    <property type="match status" value="1"/>
</dbReference>
<evidence type="ECO:0000313" key="9">
    <source>
        <dbReference type="Proteomes" id="UP000054709"/>
    </source>
</evidence>
<dbReference type="GO" id="GO:0016987">
    <property type="term" value="F:sigma factor activity"/>
    <property type="evidence" value="ECO:0007669"/>
    <property type="project" value="UniProtKB-KW"/>
</dbReference>
<dbReference type="InterPro" id="IPR007627">
    <property type="entry name" value="RNA_pol_sigma70_r2"/>
</dbReference>
<dbReference type="RefSeq" id="WP_060624567.1">
    <property type="nucleotide sequence ID" value="NZ_LCZJ02000026.1"/>
</dbReference>
<dbReference type="InterPro" id="IPR036388">
    <property type="entry name" value="WH-like_DNA-bd_sf"/>
</dbReference>
<dbReference type="PANTHER" id="PTHR43133">
    <property type="entry name" value="RNA POLYMERASE ECF-TYPE SIGMA FACTO"/>
    <property type="match status" value="1"/>
</dbReference>
<evidence type="ECO:0000313" key="8">
    <source>
        <dbReference type="EMBL" id="KTD85734.1"/>
    </source>
</evidence>
<dbReference type="InterPro" id="IPR013324">
    <property type="entry name" value="RNA_pol_sigma_r3/r4-like"/>
</dbReference>
<dbReference type="GO" id="GO:0003677">
    <property type="term" value="F:DNA binding"/>
    <property type="evidence" value="ECO:0007669"/>
    <property type="project" value="UniProtKB-KW"/>
</dbReference>
<dbReference type="AlphaFoldDB" id="A0A0W1AWL0"/>
<dbReference type="NCBIfam" id="TIGR02937">
    <property type="entry name" value="sigma70-ECF"/>
    <property type="match status" value="1"/>
</dbReference>
<feature type="domain" description="RNA polymerase sigma-70 region 2" evidence="6">
    <location>
        <begin position="19"/>
        <end position="75"/>
    </location>
</feature>
<name>A0A0W1AWL0_9BACL</name>
<evidence type="ECO:0000259" key="6">
    <source>
        <dbReference type="Pfam" id="PF04542"/>
    </source>
</evidence>
<protein>
    <recommendedName>
        <fullName evidence="10">RNA polymerase subunit sigma-70</fullName>
    </recommendedName>
</protein>
<dbReference type="GO" id="GO:0006352">
    <property type="term" value="P:DNA-templated transcription initiation"/>
    <property type="evidence" value="ECO:0007669"/>
    <property type="project" value="InterPro"/>
</dbReference>
<dbReference type="CDD" id="cd06171">
    <property type="entry name" value="Sigma70_r4"/>
    <property type="match status" value="1"/>
</dbReference>
<accession>A0A0W1AWL0</accession>
<keyword evidence="5" id="KW-0804">Transcription</keyword>
<dbReference type="PANTHER" id="PTHR43133:SF8">
    <property type="entry name" value="RNA POLYMERASE SIGMA FACTOR HI_1459-RELATED"/>
    <property type="match status" value="1"/>
</dbReference>
<evidence type="ECO:0000259" key="7">
    <source>
        <dbReference type="Pfam" id="PF08281"/>
    </source>
</evidence>
<dbReference type="Gene3D" id="1.10.1740.10">
    <property type="match status" value="1"/>
</dbReference>
<dbReference type="SUPFAM" id="SSF88659">
    <property type="entry name" value="Sigma3 and sigma4 domains of RNA polymerase sigma factors"/>
    <property type="match status" value="1"/>
</dbReference>
<reference evidence="8 9" key="1">
    <citation type="journal article" date="2015" name="Int. Biodeterior. Biodegradation">
        <title>Physiological and genetic screening methods for the isolation of methyl tert-butyl ether-degrading bacteria for bioremediation purposes.</title>
        <authorList>
            <person name="Guisado I.M."/>
            <person name="Purswani J."/>
            <person name="Gonzalez Lopez J."/>
            <person name="Pozo C."/>
        </authorList>
    </citation>
    <scope>NUCLEOTIDE SEQUENCE [LARGE SCALE GENOMIC DNA]</scope>
    <source>
        <strain evidence="8 9">SH7</strain>
    </source>
</reference>
<dbReference type="InterPro" id="IPR013325">
    <property type="entry name" value="RNA_pol_sigma_r2"/>
</dbReference>
<feature type="domain" description="RNA polymerase sigma factor 70 region 4 type 2" evidence="7">
    <location>
        <begin position="102"/>
        <end position="153"/>
    </location>
</feature>
<comment type="caution">
    <text evidence="8">The sequence shown here is derived from an EMBL/GenBank/DDBJ whole genome shotgun (WGS) entry which is preliminary data.</text>
</comment>
<dbReference type="EMBL" id="LCZJ02000026">
    <property type="protein sequence ID" value="KTD85734.1"/>
    <property type="molecule type" value="Genomic_DNA"/>
</dbReference>
<gene>
    <name evidence="8" type="ORF">UQ64_19800</name>
</gene>
<dbReference type="InterPro" id="IPR013249">
    <property type="entry name" value="RNA_pol_sigma70_r4_t2"/>
</dbReference>
<dbReference type="Pfam" id="PF08281">
    <property type="entry name" value="Sigma70_r4_2"/>
    <property type="match status" value="1"/>
</dbReference>
<organism evidence="8 9">
    <name type="scientific">Paenibacillus etheri</name>
    <dbReference type="NCBI Taxonomy" id="1306852"/>
    <lineage>
        <taxon>Bacteria</taxon>
        <taxon>Bacillati</taxon>
        <taxon>Bacillota</taxon>
        <taxon>Bacilli</taxon>
        <taxon>Bacillales</taxon>
        <taxon>Paenibacillaceae</taxon>
        <taxon>Paenibacillus</taxon>
    </lineage>
</organism>
<proteinExistence type="inferred from homology"/>